<evidence type="ECO:0000313" key="2">
    <source>
        <dbReference type="EMBL" id="MFC7446473.1"/>
    </source>
</evidence>
<dbReference type="NCBIfam" id="NF005480">
    <property type="entry name" value="PRK07081.1"/>
    <property type="match status" value="1"/>
</dbReference>
<name>A0ABW2RRQ2_9NOCA</name>
<sequence>MSASVHVDRIRNVLEKFGRLPITIAEVAADDDLYDKGLTSHASVNVMIGLEDEFDVEFPDALLQKSTFASIESIAAAVDSLLAG</sequence>
<dbReference type="SUPFAM" id="SSF47336">
    <property type="entry name" value="ACP-like"/>
    <property type="match status" value="1"/>
</dbReference>
<dbReference type="Proteomes" id="UP001596484">
    <property type="component" value="Unassembled WGS sequence"/>
</dbReference>
<accession>A0ABW2RRQ2</accession>
<protein>
    <submittedName>
        <fullName evidence="2">Acyl carrier protein</fullName>
    </submittedName>
</protein>
<organism evidence="2 3">
    <name type="scientific">Rhodococcus daqingensis</name>
    <dbReference type="NCBI Taxonomy" id="2479363"/>
    <lineage>
        <taxon>Bacteria</taxon>
        <taxon>Bacillati</taxon>
        <taxon>Actinomycetota</taxon>
        <taxon>Actinomycetes</taxon>
        <taxon>Mycobacteriales</taxon>
        <taxon>Nocardiaceae</taxon>
        <taxon>Rhodococcus</taxon>
    </lineage>
</organism>
<evidence type="ECO:0000313" key="3">
    <source>
        <dbReference type="Proteomes" id="UP001596484"/>
    </source>
</evidence>
<dbReference type="EMBL" id="JBHTCS010000001">
    <property type="protein sequence ID" value="MFC7446473.1"/>
    <property type="molecule type" value="Genomic_DNA"/>
</dbReference>
<comment type="caution">
    <text evidence="2">The sequence shown here is derived from an EMBL/GenBank/DDBJ whole genome shotgun (WGS) entry which is preliminary data.</text>
</comment>
<dbReference type="RefSeq" id="WP_378400665.1">
    <property type="nucleotide sequence ID" value="NZ_JBHTCS010000001.1"/>
</dbReference>
<dbReference type="Pfam" id="PF00550">
    <property type="entry name" value="PP-binding"/>
    <property type="match status" value="1"/>
</dbReference>
<reference evidence="3" key="1">
    <citation type="journal article" date="2019" name="Int. J. Syst. Evol. Microbiol.">
        <title>The Global Catalogue of Microorganisms (GCM) 10K type strain sequencing project: providing services to taxonomists for standard genome sequencing and annotation.</title>
        <authorList>
            <consortium name="The Broad Institute Genomics Platform"/>
            <consortium name="The Broad Institute Genome Sequencing Center for Infectious Disease"/>
            <person name="Wu L."/>
            <person name="Ma J."/>
        </authorList>
    </citation>
    <scope>NUCLEOTIDE SEQUENCE [LARGE SCALE GENOMIC DNA]</scope>
    <source>
        <strain evidence="3">ICMP 19430</strain>
    </source>
</reference>
<dbReference type="InterPro" id="IPR036736">
    <property type="entry name" value="ACP-like_sf"/>
</dbReference>
<gene>
    <name evidence="2" type="ORF">ACFQS9_01065</name>
</gene>
<feature type="domain" description="Carrier" evidence="1">
    <location>
        <begin position="4"/>
        <end position="82"/>
    </location>
</feature>
<dbReference type="Gene3D" id="1.10.1200.10">
    <property type="entry name" value="ACP-like"/>
    <property type="match status" value="1"/>
</dbReference>
<proteinExistence type="predicted"/>
<evidence type="ECO:0000259" key="1">
    <source>
        <dbReference type="PROSITE" id="PS50075"/>
    </source>
</evidence>
<dbReference type="InterPro" id="IPR009081">
    <property type="entry name" value="PP-bd_ACP"/>
</dbReference>
<dbReference type="PROSITE" id="PS50075">
    <property type="entry name" value="CARRIER"/>
    <property type="match status" value="1"/>
</dbReference>
<keyword evidence="3" id="KW-1185">Reference proteome</keyword>